<organism evidence="14 15">
    <name type="scientific">Chelatococcus daeguensis</name>
    <dbReference type="NCBI Taxonomy" id="444444"/>
    <lineage>
        <taxon>Bacteria</taxon>
        <taxon>Pseudomonadati</taxon>
        <taxon>Pseudomonadota</taxon>
        <taxon>Alphaproteobacteria</taxon>
        <taxon>Hyphomicrobiales</taxon>
        <taxon>Chelatococcaceae</taxon>
        <taxon>Chelatococcus</taxon>
    </lineage>
</organism>
<dbReference type="EMBL" id="CP018095">
    <property type="protein sequence ID" value="APF37385.1"/>
    <property type="molecule type" value="Genomic_DNA"/>
</dbReference>
<evidence type="ECO:0000256" key="8">
    <source>
        <dbReference type="ARBA" id="ARBA00022723"/>
    </source>
</evidence>
<sequence>MTEALSRRQLAGVPLVGRPRIMGIVNVTPDSFYDGGRLPTVDAALMHCRALAEEGADFIDIGAESSRPGHTPISATEELARLMPVLRRFVAENATPVSVDTTKAAVAAAAVAAGARIINDIWGLQGDPDMARVAAEHGVPVIAMHNRPGADAAIDILADMRDFFARTLDIAARAGIARTDIVLDPGIGFGKTPQQNLVVLRHLAELRDHFGLPMLVGASRKSFIGHIVSTVPDERLPGTLAAHVIAAAAGCEIVRVHDVVAHVQALSVADAIAKAQSS</sequence>
<evidence type="ECO:0000256" key="11">
    <source>
        <dbReference type="ARBA" id="ARBA00030193"/>
    </source>
</evidence>
<comment type="catalytic activity">
    <reaction evidence="1">
        <text>(7,8-dihydropterin-6-yl)methyl diphosphate + 4-aminobenzoate = 7,8-dihydropteroate + diphosphate</text>
        <dbReference type="Rhea" id="RHEA:19949"/>
        <dbReference type="ChEBI" id="CHEBI:17836"/>
        <dbReference type="ChEBI" id="CHEBI:17839"/>
        <dbReference type="ChEBI" id="CHEBI:33019"/>
        <dbReference type="ChEBI" id="CHEBI:72950"/>
        <dbReference type="EC" id="2.5.1.15"/>
    </reaction>
</comment>
<dbReference type="GO" id="GO:0046656">
    <property type="term" value="P:folic acid biosynthetic process"/>
    <property type="evidence" value="ECO:0007669"/>
    <property type="project" value="UniProtKB-KW"/>
</dbReference>
<evidence type="ECO:0000256" key="9">
    <source>
        <dbReference type="ARBA" id="ARBA00022842"/>
    </source>
</evidence>
<dbReference type="KEGG" id="cdq:BOQ54_08625"/>
<evidence type="ECO:0000256" key="7">
    <source>
        <dbReference type="ARBA" id="ARBA00022679"/>
    </source>
</evidence>
<dbReference type="InterPro" id="IPR045031">
    <property type="entry name" value="DHP_synth-like"/>
</dbReference>
<name>A0AAC9NYV4_9HYPH</name>
<evidence type="ECO:0000256" key="12">
    <source>
        <dbReference type="RuleBase" id="RU361205"/>
    </source>
</evidence>
<keyword evidence="10 12" id="KW-0289">Folate biosynthesis</keyword>
<dbReference type="InterPro" id="IPR000489">
    <property type="entry name" value="Pterin-binding_dom"/>
</dbReference>
<dbReference type="NCBIfam" id="TIGR01496">
    <property type="entry name" value="DHPS"/>
    <property type="match status" value="1"/>
</dbReference>
<keyword evidence="8 12" id="KW-0479">Metal-binding</keyword>
<dbReference type="EC" id="2.5.1.15" evidence="5 12"/>
<dbReference type="InterPro" id="IPR006390">
    <property type="entry name" value="DHP_synth_dom"/>
</dbReference>
<comment type="cofactor">
    <cofactor evidence="2 12">
        <name>Mg(2+)</name>
        <dbReference type="ChEBI" id="CHEBI:18420"/>
    </cofactor>
</comment>
<keyword evidence="15" id="KW-1185">Reference proteome</keyword>
<evidence type="ECO:0000313" key="15">
    <source>
        <dbReference type="Proteomes" id="UP000182703"/>
    </source>
</evidence>
<dbReference type="CDD" id="cd00739">
    <property type="entry name" value="DHPS"/>
    <property type="match status" value="1"/>
</dbReference>
<dbReference type="PANTHER" id="PTHR20941:SF1">
    <property type="entry name" value="FOLIC ACID SYNTHESIS PROTEIN FOL1"/>
    <property type="match status" value="1"/>
</dbReference>
<evidence type="ECO:0000256" key="1">
    <source>
        <dbReference type="ARBA" id="ARBA00000012"/>
    </source>
</evidence>
<dbReference type="GO" id="GO:0004156">
    <property type="term" value="F:dihydropteroate synthase activity"/>
    <property type="evidence" value="ECO:0007669"/>
    <property type="project" value="UniProtKB-EC"/>
</dbReference>
<comment type="pathway">
    <text evidence="3 12">Cofactor biosynthesis; tetrahydrofolate biosynthesis; 7,8-dihydrofolate from 2-amino-4-hydroxy-6-hydroxymethyl-7,8-dihydropteridine diphosphate and 4-aminobenzoate: step 1/2.</text>
</comment>
<evidence type="ECO:0000256" key="6">
    <source>
        <dbReference type="ARBA" id="ARBA00016919"/>
    </source>
</evidence>
<dbReference type="RefSeq" id="WP_071923717.1">
    <property type="nucleotide sequence ID" value="NZ_CP018095.1"/>
</dbReference>
<dbReference type="AlphaFoldDB" id="A0AAC9NYV4"/>
<reference evidence="14 15" key="1">
    <citation type="submission" date="2016-11" db="EMBL/GenBank/DDBJ databases">
        <title>Complete genome sequence of the aerobically denitrifying bacterium Chelatococcus daeguensis TAD1.</title>
        <authorList>
            <person name="Yang Y."/>
            <person name="Huang S."/>
            <person name="Lin E."/>
        </authorList>
    </citation>
    <scope>NUCLEOTIDE SEQUENCE [LARGE SCALE GENOMIC DNA]</scope>
    <source>
        <strain evidence="14 15">TAD1</strain>
    </source>
</reference>
<evidence type="ECO:0000259" key="13">
    <source>
        <dbReference type="PROSITE" id="PS50972"/>
    </source>
</evidence>
<evidence type="ECO:0000313" key="14">
    <source>
        <dbReference type="EMBL" id="APF37385.1"/>
    </source>
</evidence>
<dbReference type="FunFam" id="3.20.20.20:FF:000006">
    <property type="entry name" value="Dihydropteroate synthase"/>
    <property type="match status" value="1"/>
</dbReference>
<dbReference type="PROSITE" id="PS50972">
    <property type="entry name" value="PTERIN_BINDING"/>
    <property type="match status" value="1"/>
</dbReference>
<dbReference type="GO" id="GO:0046654">
    <property type="term" value="P:tetrahydrofolate biosynthetic process"/>
    <property type="evidence" value="ECO:0007669"/>
    <property type="project" value="TreeGrafter"/>
</dbReference>
<gene>
    <name evidence="14" type="ORF">BOQ54_08625</name>
</gene>
<evidence type="ECO:0000256" key="3">
    <source>
        <dbReference type="ARBA" id="ARBA00004763"/>
    </source>
</evidence>
<proteinExistence type="inferred from homology"/>
<dbReference type="PROSITE" id="PS00792">
    <property type="entry name" value="DHPS_1"/>
    <property type="match status" value="1"/>
</dbReference>
<evidence type="ECO:0000256" key="5">
    <source>
        <dbReference type="ARBA" id="ARBA00012458"/>
    </source>
</evidence>
<evidence type="ECO:0000256" key="2">
    <source>
        <dbReference type="ARBA" id="ARBA00001946"/>
    </source>
</evidence>
<dbReference type="GO" id="GO:0005829">
    <property type="term" value="C:cytosol"/>
    <property type="evidence" value="ECO:0007669"/>
    <property type="project" value="TreeGrafter"/>
</dbReference>
<keyword evidence="9 12" id="KW-0460">Magnesium</keyword>
<evidence type="ECO:0000256" key="10">
    <source>
        <dbReference type="ARBA" id="ARBA00022909"/>
    </source>
</evidence>
<accession>A0AAC9NYV4</accession>
<dbReference type="PANTHER" id="PTHR20941">
    <property type="entry name" value="FOLATE SYNTHESIS PROTEINS"/>
    <property type="match status" value="1"/>
</dbReference>
<feature type="domain" description="Pterin-binding" evidence="13">
    <location>
        <begin position="19"/>
        <end position="267"/>
    </location>
</feature>
<keyword evidence="7 12" id="KW-0808">Transferase</keyword>
<dbReference type="InterPro" id="IPR011005">
    <property type="entry name" value="Dihydropteroate_synth-like_sf"/>
</dbReference>
<protein>
    <recommendedName>
        <fullName evidence="6 12">Dihydropteroate synthase</fullName>
        <shortName evidence="12">DHPS</shortName>
        <ecNumber evidence="5 12">2.5.1.15</ecNumber>
    </recommendedName>
    <alternativeName>
        <fullName evidence="11 12">Dihydropteroate pyrophosphorylase</fullName>
    </alternativeName>
</protein>
<evidence type="ECO:0000256" key="4">
    <source>
        <dbReference type="ARBA" id="ARBA00009503"/>
    </source>
</evidence>
<dbReference type="Proteomes" id="UP000182703">
    <property type="component" value="Chromosome"/>
</dbReference>
<comment type="function">
    <text evidence="12">Catalyzes the condensation of para-aminobenzoate (pABA) with 6-hydroxymethyl-7,8-dihydropterin diphosphate (DHPt-PP) to form 7,8-dihydropteroate (H2Pte), the immediate precursor of folate derivatives.</text>
</comment>
<dbReference type="Pfam" id="PF00809">
    <property type="entry name" value="Pterin_bind"/>
    <property type="match status" value="1"/>
</dbReference>
<comment type="similarity">
    <text evidence="4 12">Belongs to the DHPS family.</text>
</comment>
<dbReference type="SUPFAM" id="SSF51717">
    <property type="entry name" value="Dihydropteroate synthetase-like"/>
    <property type="match status" value="1"/>
</dbReference>
<dbReference type="Gene3D" id="3.20.20.20">
    <property type="entry name" value="Dihydropteroate synthase-like"/>
    <property type="match status" value="1"/>
</dbReference>
<dbReference type="GO" id="GO:0046872">
    <property type="term" value="F:metal ion binding"/>
    <property type="evidence" value="ECO:0007669"/>
    <property type="project" value="UniProtKB-KW"/>
</dbReference>